<sequence>MNNNYRQKTPLRYRVQTPARHSNNLLSPNDDDYERAQARAARAAATRRKSNVDLPFSTLDPQGLLAKDQILELFHNCIKLSSENKINQRNTWELRLIDHLSEIVYIDEDDTETNFQKASCTLEAGVKIYSYRVDSVHSEAYKVLGGLNRASAIDKQLDGHGEEGELRGMEEDETRKEHHKKTSASSVSLEPSFEALNVKKFDVAFTVDPLYHHTSAQFDEGGAKGLLLNTLSVYDDCRIVFDSWDVPEKSMKLLSAKNMDSLSTIDLSLMKDLIEQSMTALQDTTEISPTFDAILKLLDDPYRAAAQVASAKPNEDTTFDLSLDNVEVVDEARRQYFENNYTADESFDDGLANASPDLASQRSFGVERHAHEENLYEDEAGYKVNGDPLSAQTVDFLVLGMGMPSNKNAWAGPEHWKFHKSKDIKQSTDAPGDSSLRERKTRKMKREPFSVDYTNLQEIDSSAFAPPKNQRSLILPQKYYSLENILPEDCHYQPEELVKLFILPSIVCIRKRGRKEYDGFMERNHSYEASFTCNNGDFQDPSCANWDDVHGESDVEDLNDSNMVAQPRKVSKIDVDYDKTSKDVDVRILKETLWDCIQNSAKTMEEDYEARLESMTSFKRLLDKLPATCPAAAPGNISVHLCFICLLHLANEHNLKIE</sequence>
<evidence type="ECO:0000256" key="11">
    <source>
        <dbReference type="SAM" id="MobiDB-lite"/>
    </source>
</evidence>
<comment type="caution">
    <text evidence="12">The sequence shown here is derived from an EMBL/GenBank/DDBJ whole genome shotgun (WGS) entry which is preliminary data.</text>
</comment>
<accession>A0AA38CFE2</accession>
<evidence type="ECO:0000256" key="8">
    <source>
        <dbReference type="ARBA" id="ARBA00022776"/>
    </source>
</evidence>
<dbReference type="PIRSF" id="PIRSF017126">
    <property type="entry name" value="Condensin_H"/>
    <property type="match status" value="1"/>
</dbReference>
<gene>
    <name evidence="12" type="ORF">KI387_029868</name>
</gene>
<keyword evidence="10" id="KW-0131">Cell cycle</keyword>
<dbReference type="GO" id="GO:0051301">
    <property type="term" value="P:cell division"/>
    <property type="evidence" value="ECO:0007669"/>
    <property type="project" value="UniProtKB-KW"/>
</dbReference>
<comment type="similarity">
    <text evidence="3">Belongs to the CND2 (condensin subunit 2) family.</text>
</comment>
<name>A0AA38CFE2_TAXCH</name>
<dbReference type="GO" id="GO:0000796">
    <property type="term" value="C:condensin complex"/>
    <property type="evidence" value="ECO:0007669"/>
    <property type="project" value="InterPro"/>
</dbReference>
<keyword evidence="5" id="KW-0158">Chromosome</keyword>
<evidence type="ECO:0000256" key="7">
    <source>
        <dbReference type="ARBA" id="ARBA00022618"/>
    </source>
</evidence>
<proteinExistence type="inferred from homology"/>
<organism evidence="12 13">
    <name type="scientific">Taxus chinensis</name>
    <name type="common">Chinese yew</name>
    <name type="synonym">Taxus wallichiana var. chinensis</name>
    <dbReference type="NCBI Taxonomy" id="29808"/>
    <lineage>
        <taxon>Eukaryota</taxon>
        <taxon>Viridiplantae</taxon>
        <taxon>Streptophyta</taxon>
        <taxon>Embryophyta</taxon>
        <taxon>Tracheophyta</taxon>
        <taxon>Spermatophyta</taxon>
        <taxon>Pinopsida</taxon>
        <taxon>Pinidae</taxon>
        <taxon>Conifers II</taxon>
        <taxon>Cupressales</taxon>
        <taxon>Taxaceae</taxon>
        <taxon>Taxus</taxon>
    </lineage>
</organism>
<keyword evidence="6" id="KW-0963">Cytoplasm</keyword>
<dbReference type="GO" id="GO:0007076">
    <property type="term" value="P:mitotic chromosome condensation"/>
    <property type="evidence" value="ECO:0007669"/>
    <property type="project" value="InterPro"/>
</dbReference>
<feature type="compositionally biased region" description="Basic and acidic residues" evidence="11">
    <location>
        <begin position="158"/>
        <end position="176"/>
    </location>
</feature>
<dbReference type="GO" id="GO:0005737">
    <property type="term" value="C:cytoplasm"/>
    <property type="evidence" value="ECO:0007669"/>
    <property type="project" value="UniProtKB-SubCell"/>
</dbReference>
<reference evidence="12 13" key="1">
    <citation type="journal article" date="2021" name="Nat. Plants">
        <title>The Taxus genome provides insights into paclitaxel biosynthesis.</title>
        <authorList>
            <person name="Xiong X."/>
            <person name="Gou J."/>
            <person name="Liao Q."/>
            <person name="Li Y."/>
            <person name="Zhou Q."/>
            <person name="Bi G."/>
            <person name="Li C."/>
            <person name="Du R."/>
            <person name="Wang X."/>
            <person name="Sun T."/>
            <person name="Guo L."/>
            <person name="Liang H."/>
            <person name="Lu P."/>
            <person name="Wu Y."/>
            <person name="Zhang Z."/>
            <person name="Ro D.K."/>
            <person name="Shang Y."/>
            <person name="Huang S."/>
            <person name="Yan J."/>
        </authorList>
    </citation>
    <scope>NUCLEOTIDE SEQUENCE [LARGE SCALE GENOMIC DNA]</scope>
    <source>
        <strain evidence="12">Ta-2019</strain>
    </source>
</reference>
<evidence type="ECO:0000256" key="4">
    <source>
        <dbReference type="ARBA" id="ARBA00016065"/>
    </source>
</evidence>
<dbReference type="InterPro" id="IPR022816">
    <property type="entry name" value="Condensin_barren_su2"/>
</dbReference>
<dbReference type="EMBL" id="JAHRHJ020000010">
    <property type="protein sequence ID" value="KAH9298186.1"/>
    <property type="molecule type" value="Genomic_DNA"/>
</dbReference>
<dbReference type="PANTHER" id="PTHR13108">
    <property type="entry name" value="CONDENSIN COMPLEX SUBUNIT 2"/>
    <property type="match status" value="1"/>
</dbReference>
<dbReference type="OMA" id="GREHWKV"/>
<evidence type="ECO:0000256" key="2">
    <source>
        <dbReference type="ARBA" id="ARBA00004496"/>
    </source>
</evidence>
<evidence type="ECO:0000256" key="3">
    <source>
        <dbReference type="ARBA" id="ARBA00009471"/>
    </source>
</evidence>
<evidence type="ECO:0000256" key="5">
    <source>
        <dbReference type="ARBA" id="ARBA00022454"/>
    </source>
</evidence>
<evidence type="ECO:0000256" key="6">
    <source>
        <dbReference type="ARBA" id="ARBA00022490"/>
    </source>
</evidence>
<keyword evidence="9" id="KW-0226">DNA condensation</keyword>
<keyword evidence="13" id="KW-1185">Reference proteome</keyword>
<feature type="non-terminal residue" evidence="12">
    <location>
        <position position="658"/>
    </location>
</feature>
<evidence type="ECO:0000313" key="13">
    <source>
        <dbReference type="Proteomes" id="UP000824469"/>
    </source>
</evidence>
<dbReference type="Proteomes" id="UP000824469">
    <property type="component" value="Unassembled WGS sequence"/>
</dbReference>
<feature type="region of interest" description="Disordered" evidence="11">
    <location>
        <begin position="420"/>
        <end position="444"/>
    </location>
</feature>
<comment type="subcellular location">
    <subcellularLocation>
        <location evidence="1">Chromosome</location>
    </subcellularLocation>
    <subcellularLocation>
        <location evidence="2">Cytoplasm</location>
    </subcellularLocation>
</comment>
<evidence type="ECO:0000313" key="12">
    <source>
        <dbReference type="EMBL" id="KAH9298186.1"/>
    </source>
</evidence>
<keyword evidence="7" id="KW-0132">Cell division</keyword>
<feature type="region of interest" description="Disordered" evidence="11">
    <location>
        <begin position="158"/>
        <end position="186"/>
    </location>
</feature>
<dbReference type="Pfam" id="PF05786">
    <property type="entry name" value="Cnd2"/>
    <property type="match status" value="2"/>
</dbReference>
<dbReference type="AlphaFoldDB" id="A0AA38CFE2"/>
<evidence type="ECO:0000256" key="10">
    <source>
        <dbReference type="ARBA" id="ARBA00023306"/>
    </source>
</evidence>
<dbReference type="GO" id="GO:0003682">
    <property type="term" value="F:chromatin binding"/>
    <property type="evidence" value="ECO:0007669"/>
    <property type="project" value="TreeGrafter"/>
</dbReference>
<evidence type="ECO:0000256" key="9">
    <source>
        <dbReference type="ARBA" id="ARBA00023067"/>
    </source>
</evidence>
<keyword evidence="8" id="KW-0498">Mitosis</keyword>
<protein>
    <recommendedName>
        <fullName evidence="4">Condensin complex subunit 2</fullName>
    </recommendedName>
</protein>
<dbReference type="PANTHER" id="PTHR13108:SF9">
    <property type="entry name" value="CONDENSIN COMPLEX SUBUNIT 2"/>
    <property type="match status" value="1"/>
</dbReference>
<evidence type="ECO:0000256" key="1">
    <source>
        <dbReference type="ARBA" id="ARBA00004286"/>
    </source>
</evidence>